<dbReference type="InterPro" id="IPR036388">
    <property type="entry name" value="WH-like_DNA-bd_sf"/>
</dbReference>
<dbReference type="SUPFAM" id="SSF46894">
    <property type="entry name" value="C-terminal effector domain of the bipartite response regulators"/>
    <property type="match status" value="1"/>
</dbReference>
<dbReference type="PROSITE" id="PS50043">
    <property type="entry name" value="HTH_LUXR_2"/>
    <property type="match status" value="1"/>
</dbReference>
<evidence type="ECO:0000313" key="3">
    <source>
        <dbReference type="Proteomes" id="UP001595872"/>
    </source>
</evidence>
<protein>
    <submittedName>
        <fullName evidence="2">Helix-turn-helix domain-containing protein</fullName>
    </submittedName>
</protein>
<dbReference type="InterPro" id="IPR051797">
    <property type="entry name" value="TrmB-like"/>
</dbReference>
<evidence type="ECO:0000313" key="2">
    <source>
        <dbReference type="EMBL" id="MFC4911143.1"/>
    </source>
</evidence>
<comment type="caution">
    <text evidence="2">The sequence shown here is derived from an EMBL/GenBank/DDBJ whole genome shotgun (WGS) entry which is preliminary data.</text>
</comment>
<dbReference type="Proteomes" id="UP001595872">
    <property type="component" value="Unassembled WGS sequence"/>
</dbReference>
<dbReference type="RefSeq" id="WP_378259787.1">
    <property type="nucleotide sequence ID" value="NZ_JBHSIT010000008.1"/>
</dbReference>
<dbReference type="PANTHER" id="PTHR34293:SF1">
    <property type="entry name" value="HTH-TYPE TRANSCRIPTIONAL REGULATOR TRMBL2"/>
    <property type="match status" value="1"/>
</dbReference>
<proteinExistence type="predicted"/>
<dbReference type="PRINTS" id="PR00038">
    <property type="entry name" value="HTHLUXR"/>
</dbReference>
<dbReference type="SMART" id="SM00421">
    <property type="entry name" value="HTH_LUXR"/>
    <property type="match status" value="1"/>
</dbReference>
<dbReference type="Gene3D" id="1.10.10.10">
    <property type="entry name" value="Winged helix-like DNA-binding domain superfamily/Winged helix DNA-binding domain"/>
    <property type="match status" value="2"/>
</dbReference>
<organism evidence="2 3">
    <name type="scientific">Actinomadura gamaensis</name>
    <dbReference type="NCBI Taxonomy" id="1763541"/>
    <lineage>
        <taxon>Bacteria</taxon>
        <taxon>Bacillati</taxon>
        <taxon>Actinomycetota</taxon>
        <taxon>Actinomycetes</taxon>
        <taxon>Streptosporangiales</taxon>
        <taxon>Thermomonosporaceae</taxon>
        <taxon>Actinomadura</taxon>
    </lineage>
</organism>
<keyword evidence="3" id="KW-1185">Reference proteome</keyword>
<feature type="domain" description="HTH luxR-type" evidence="1">
    <location>
        <begin position="263"/>
        <end position="328"/>
    </location>
</feature>
<dbReference type="PANTHER" id="PTHR34293">
    <property type="entry name" value="HTH-TYPE TRANSCRIPTIONAL REGULATOR TRMBL2"/>
    <property type="match status" value="1"/>
</dbReference>
<evidence type="ECO:0000259" key="1">
    <source>
        <dbReference type="PROSITE" id="PS50043"/>
    </source>
</evidence>
<sequence>MNDADLSTQLCRLGLSRPQAETYLALLATGPGDAARLAKELGLGPDELPDVSRRLGELRALGLVTAAGTDADEHAPVDPSLALEHLAHARTAELREAHLAAVNAYRDYRRSVSPQATHDLVEVVTGSAITERIWNIEEAVEHTVLRFDSPPYHTRRSANPVEIENLGRGVEYRVVYSKPAVQDPAYYGVNIRPCVAAGEQARVLPAVPVKLTIFDGRLALVSMSFVEAEVNDSLLLVHPSSLLSALTGLFETSWRVALPMHLNDRVPATLNPTQRRILELLATGVTDETIAELLGVSRRTLSRHLEQLNTRAGSLSRFQLALHAARNGWL</sequence>
<gene>
    <name evidence="2" type="ORF">ACFPCY_27805</name>
</gene>
<accession>A0ABV9U5H9</accession>
<name>A0ABV9U5H9_9ACTN</name>
<reference evidence="3" key="1">
    <citation type="journal article" date="2019" name="Int. J. Syst. Evol. Microbiol.">
        <title>The Global Catalogue of Microorganisms (GCM) 10K type strain sequencing project: providing services to taxonomists for standard genome sequencing and annotation.</title>
        <authorList>
            <consortium name="The Broad Institute Genomics Platform"/>
            <consortium name="The Broad Institute Genome Sequencing Center for Infectious Disease"/>
            <person name="Wu L."/>
            <person name="Ma J."/>
        </authorList>
    </citation>
    <scope>NUCLEOTIDE SEQUENCE [LARGE SCALE GENOMIC DNA]</scope>
    <source>
        <strain evidence="3">KLKA75</strain>
    </source>
</reference>
<dbReference type="EMBL" id="JBHSIT010000008">
    <property type="protein sequence ID" value="MFC4911143.1"/>
    <property type="molecule type" value="Genomic_DNA"/>
</dbReference>
<dbReference type="InterPro" id="IPR016032">
    <property type="entry name" value="Sig_transdc_resp-reg_C-effctor"/>
</dbReference>
<dbReference type="Pfam" id="PF12840">
    <property type="entry name" value="HTH_20"/>
    <property type="match status" value="1"/>
</dbReference>
<dbReference type="InterPro" id="IPR000792">
    <property type="entry name" value="Tscrpt_reg_LuxR_C"/>
</dbReference>